<reference evidence="1 2" key="2">
    <citation type="journal article" date="2013" name="Genome Biol. Evol.">
        <title>Genome sequencing of Giardia lamblia genotypes A2 and B isolates (DH and GS) and comparative analysis with the genomes of genotypes A1 and E (WB and Pig).</title>
        <authorList>
            <person name="Adam R.D."/>
            <person name="Dahlstrom E.W."/>
            <person name="Martens C.A."/>
            <person name="Bruno D.P."/>
            <person name="Barbian K.D."/>
            <person name="Ricklefs S.M."/>
            <person name="Hernandez M.M."/>
            <person name="Narla N.P."/>
            <person name="Patel R.B."/>
            <person name="Porcella S.F."/>
            <person name="Nash T.E."/>
        </authorList>
    </citation>
    <scope>NUCLEOTIDE SEQUENCE [LARGE SCALE GENOMIC DNA]</scope>
    <source>
        <strain evidence="1 2">DH</strain>
    </source>
</reference>
<dbReference type="VEuPathDB" id="GiardiaDB:GL50581_4559"/>
<dbReference type="VEuPathDB" id="GiardiaDB:QR46_1592"/>
<dbReference type="VEuPathDB" id="GiardiaDB:DHA2_150504"/>
<dbReference type="Proteomes" id="UP000018320">
    <property type="component" value="Unassembled WGS sequence"/>
</dbReference>
<sequence length="300" mass="33119">MFQNWGMAFNSYASIKGFYKNLKEGTAQCAGCFAAIYGAWSRFSGIAVQSLDFMQRLAALETAPVRVVIETIAQRQSQLLEIMAQAFDRYAALAGALSDISPTVDAINNAINTAQRSHRLLTKRGQAGMQSDAMQAYLDSNRQLVGMCARFDARRYVQWADLFQTMKHAQLILSTTALNIWSSETAGVSTEVTRDVATAQVNLFSALELPYNMKVEAVLYQEACQESALIQQPKDAIAALAVQPAYQPSTVFQSQNAVSPSDQPQQTIYSQNTQTHDPTVVPQSVNHYQHSQTMIHGPYT</sequence>
<evidence type="ECO:0000313" key="2">
    <source>
        <dbReference type="Proteomes" id="UP000018320"/>
    </source>
</evidence>
<reference evidence="2" key="1">
    <citation type="submission" date="2012-02" db="EMBL/GenBank/DDBJ databases">
        <title>Genome sequencing of Giardia lamblia Genotypes A2 and B isolates (DH and GS) and comparative analysis with the genomes of Genotypes A1 and E (WB and Pig).</title>
        <authorList>
            <person name="Adam R."/>
            <person name="Dahlstrom E."/>
            <person name="Martens C."/>
            <person name="Bruno D."/>
            <person name="Barbian K."/>
            <person name="Porcella S.F."/>
            <person name="Nash T."/>
        </authorList>
    </citation>
    <scope>NUCLEOTIDE SEQUENCE</scope>
    <source>
        <strain evidence="2">DH</strain>
    </source>
</reference>
<dbReference type="VEuPathDB" id="GiardiaDB:GL50803_0013774"/>
<organism evidence="1 2">
    <name type="scientific">Giardia intestinalis</name>
    <name type="common">Giardia lamblia</name>
    <dbReference type="NCBI Taxonomy" id="5741"/>
    <lineage>
        <taxon>Eukaryota</taxon>
        <taxon>Metamonada</taxon>
        <taxon>Diplomonadida</taxon>
        <taxon>Hexamitidae</taxon>
        <taxon>Giardiinae</taxon>
        <taxon>Giardia</taxon>
    </lineage>
</organism>
<dbReference type="AlphaFoldDB" id="V6TKC8"/>
<comment type="caution">
    <text evidence="1">The sequence shown here is derived from an EMBL/GenBank/DDBJ whole genome shotgun (WGS) entry which is preliminary data.</text>
</comment>
<accession>V6TKC8</accession>
<dbReference type="EMBL" id="AHGT01000006">
    <property type="protein sequence ID" value="ESU39109.1"/>
    <property type="molecule type" value="Genomic_DNA"/>
</dbReference>
<evidence type="ECO:0000313" key="1">
    <source>
        <dbReference type="EMBL" id="ESU39109.1"/>
    </source>
</evidence>
<gene>
    <name evidence="1" type="ORF">DHA2_150504</name>
</gene>
<name>V6TKC8_GIAIN</name>
<protein>
    <submittedName>
        <fullName evidence="1">Uncharacterized protein</fullName>
    </submittedName>
</protein>
<proteinExistence type="predicted"/>